<sequence length="586" mass="65835">MMDPDLGTVVSSYLESFHYFLGGPKSSSSSSPGTSLPPSLPTLPPELLRIVCFFLDGIEPSGRFIERTWGEEDIRVTKLIPLSVTCRALRLEIRPYIFRSVYNWSRDEACWPESIWELIREVHLRDRQIRHPKAIHLSNTLLEALPRLPALTKVTLSIEQSIPAGILISLSQSPQLTTLEIQGARLDGSGLILAETVFPQLDTLIISVWTITARATLRQVHRATELQNVTLLLQRISSRLRTLKVSGDLISSAFLTIAWPCLQSFTLTEHPPFPYYSAPRLVSHMPQLQELAFLYTADLARPEAAFQPPFTIGSLDGEKLAASLSSVRLSNCTPQDPIFTQLPPNLTGVHIFAARDIYVPDLYNPNSCPELPLNPTDALAVIARISHLDLTELTLTLDYFPTPALVNDIAAAFPNLEFLELNHAEYPRYPYPDGDFPDDLCDDAMLESLTHLPLLRHLHISLDFEEKNPDALQTTIQTTTAQWFLRRLPSLQSISFSHGNWEETGWAFIDPLVWASWATYTRGVLLLPEPWPFSRHWRPLRKPPSEESSLSSLILLEEGSLSSFTDEEDGQLPDPQLKAANEDQAE</sequence>
<dbReference type="SUPFAM" id="SSF52047">
    <property type="entry name" value="RNI-like"/>
    <property type="match status" value="1"/>
</dbReference>
<dbReference type="AlphaFoldDB" id="A0AAW0DG58"/>
<evidence type="ECO:0008006" key="4">
    <source>
        <dbReference type="Google" id="ProtNLM"/>
    </source>
</evidence>
<organism evidence="2 3">
    <name type="scientific">Favolaschia claudopus</name>
    <dbReference type="NCBI Taxonomy" id="2862362"/>
    <lineage>
        <taxon>Eukaryota</taxon>
        <taxon>Fungi</taxon>
        <taxon>Dikarya</taxon>
        <taxon>Basidiomycota</taxon>
        <taxon>Agaricomycotina</taxon>
        <taxon>Agaricomycetes</taxon>
        <taxon>Agaricomycetidae</taxon>
        <taxon>Agaricales</taxon>
        <taxon>Marasmiineae</taxon>
        <taxon>Mycenaceae</taxon>
        <taxon>Favolaschia</taxon>
    </lineage>
</organism>
<evidence type="ECO:0000313" key="2">
    <source>
        <dbReference type="EMBL" id="KAK7050300.1"/>
    </source>
</evidence>
<feature type="region of interest" description="Disordered" evidence="1">
    <location>
        <begin position="563"/>
        <end position="586"/>
    </location>
</feature>
<proteinExistence type="predicted"/>
<keyword evidence="3" id="KW-1185">Reference proteome</keyword>
<reference evidence="2 3" key="1">
    <citation type="journal article" date="2024" name="J Genomics">
        <title>Draft genome sequencing and assembly of Favolaschia claudopus CIRM-BRFM 2984 isolated from oak limbs.</title>
        <authorList>
            <person name="Navarro D."/>
            <person name="Drula E."/>
            <person name="Chaduli D."/>
            <person name="Cazenave R."/>
            <person name="Ahrendt S."/>
            <person name="Wang J."/>
            <person name="Lipzen A."/>
            <person name="Daum C."/>
            <person name="Barry K."/>
            <person name="Grigoriev I.V."/>
            <person name="Favel A."/>
            <person name="Rosso M.N."/>
            <person name="Martin F."/>
        </authorList>
    </citation>
    <scope>NUCLEOTIDE SEQUENCE [LARGE SCALE GENOMIC DNA]</scope>
    <source>
        <strain evidence="2 3">CIRM-BRFM 2984</strain>
    </source>
</reference>
<dbReference type="InterPro" id="IPR032675">
    <property type="entry name" value="LRR_dom_sf"/>
</dbReference>
<name>A0AAW0DG58_9AGAR</name>
<protein>
    <recommendedName>
        <fullName evidence="4">F-box domain-containing protein</fullName>
    </recommendedName>
</protein>
<dbReference type="EMBL" id="JAWWNJ010000008">
    <property type="protein sequence ID" value="KAK7050300.1"/>
    <property type="molecule type" value="Genomic_DNA"/>
</dbReference>
<gene>
    <name evidence="2" type="ORF">R3P38DRAFT_2604521</name>
</gene>
<accession>A0AAW0DG58</accession>
<dbReference type="Gene3D" id="3.80.10.10">
    <property type="entry name" value="Ribonuclease Inhibitor"/>
    <property type="match status" value="2"/>
</dbReference>
<evidence type="ECO:0000256" key="1">
    <source>
        <dbReference type="SAM" id="MobiDB-lite"/>
    </source>
</evidence>
<evidence type="ECO:0000313" key="3">
    <source>
        <dbReference type="Proteomes" id="UP001362999"/>
    </source>
</evidence>
<comment type="caution">
    <text evidence="2">The sequence shown here is derived from an EMBL/GenBank/DDBJ whole genome shotgun (WGS) entry which is preliminary data.</text>
</comment>
<dbReference type="Proteomes" id="UP001362999">
    <property type="component" value="Unassembled WGS sequence"/>
</dbReference>